<protein>
    <submittedName>
        <fullName evidence="1">Protein Ycf2</fullName>
    </submittedName>
</protein>
<evidence type="ECO:0000313" key="1">
    <source>
        <dbReference type="EMBL" id="RZC26306.1"/>
    </source>
</evidence>
<comment type="caution">
    <text evidence="1">The sequence shown here is derived from an EMBL/GenBank/DDBJ whole genome shotgun (WGS) entry which is preliminary data.</text>
</comment>
<sequence>MGSDVRDLVALTNEALSISIIQKKSITDTNIIRSVLHRQTWDFRSQVKSIQDHEILFYEIGRVVSQNVLLSNCSIDPISIYMKKKSCDEGILICTNGISSLE</sequence>
<organism evidence="1 2">
    <name type="scientific">Glycine soja</name>
    <name type="common">Wild soybean</name>
    <dbReference type="NCBI Taxonomy" id="3848"/>
    <lineage>
        <taxon>Eukaryota</taxon>
        <taxon>Viridiplantae</taxon>
        <taxon>Streptophyta</taxon>
        <taxon>Embryophyta</taxon>
        <taxon>Tracheophyta</taxon>
        <taxon>Spermatophyta</taxon>
        <taxon>Magnoliopsida</taxon>
        <taxon>eudicotyledons</taxon>
        <taxon>Gunneridae</taxon>
        <taxon>Pentapetalae</taxon>
        <taxon>rosids</taxon>
        <taxon>fabids</taxon>
        <taxon>Fabales</taxon>
        <taxon>Fabaceae</taxon>
        <taxon>Papilionoideae</taxon>
        <taxon>50 kb inversion clade</taxon>
        <taxon>NPAAA clade</taxon>
        <taxon>indigoferoid/millettioid clade</taxon>
        <taxon>Phaseoleae</taxon>
        <taxon>Glycine</taxon>
        <taxon>Glycine subgen. Soja</taxon>
    </lineage>
</organism>
<evidence type="ECO:0000313" key="2">
    <source>
        <dbReference type="Proteomes" id="UP000289340"/>
    </source>
</evidence>
<name>A0A445LSS2_GLYSO</name>
<accession>A0A445LSS2</accession>
<dbReference type="Proteomes" id="UP000289340">
    <property type="component" value="Chromosome 2"/>
</dbReference>
<gene>
    <name evidence="1" type="ORF">D0Y65_004801</name>
</gene>
<reference evidence="1 2" key="1">
    <citation type="submission" date="2018-09" db="EMBL/GenBank/DDBJ databases">
        <title>A high-quality reference genome of wild soybean provides a powerful tool to mine soybean genomes.</title>
        <authorList>
            <person name="Xie M."/>
            <person name="Chung C.Y.L."/>
            <person name="Li M.-W."/>
            <person name="Wong F.-L."/>
            <person name="Chan T.-F."/>
            <person name="Lam H.-M."/>
        </authorList>
    </citation>
    <scope>NUCLEOTIDE SEQUENCE [LARGE SCALE GENOMIC DNA]</scope>
    <source>
        <strain evidence="2">cv. W05</strain>
        <tissue evidence="1">Hypocotyl of etiolated seedlings</tissue>
    </source>
</reference>
<dbReference type="AlphaFoldDB" id="A0A445LSS2"/>
<dbReference type="EMBL" id="QZWG01000002">
    <property type="protein sequence ID" value="RZC26306.1"/>
    <property type="molecule type" value="Genomic_DNA"/>
</dbReference>
<keyword evidence="2" id="KW-1185">Reference proteome</keyword>
<feature type="non-terminal residue" evidence="1">
    <location>
        <position position="102"/>
    </location>
</feature>
<proteinExistence type="predicted"/>